<feature type="transmembrane region" description="Helical" evidence="12">
    <location>
        <begin position="367"/>
        <end position="387"/>
    </location>
</feature>
<evidence type="ECO:0000256" key="7">
    <source>
        <dbReference type="ARBA" id="ARBA00022692"/>
    </source>
</evidence>
<evidence type="ECO:0000259" key="13">
    <source>
        <dbReference type="PROSITE" id="PS51098"/>
    </source>
</evidence>
<organism evidence="15 16">
    <name type="scientific">Companilactobacillus kimchii</name>
    <dbReference type="NCBI Taxonomy" id="2801452"/>
    <lineage>
        <taxon>Bacteria</taxon>
        <taxon>Bacillati</taxon>
        <taxon>Bacillota</taxon>
        <taxon>Bacilli</taxon>
        <taxon>Lactobacillales</taxon>
        <taxon>Lactobacillaceae</taxon>
        <taxon>Companilactobacillus</taxon>
    </lineage>
</organism>
<dbReference type="SUPFAM" id="SSF55604">
    <property type="entry name" value="Glucose permease domain IIB"/>
    <property type="match status" value="1"/>
</dbReference>
<comment type="subcellular location">
    <subcellularLocation>
        <location evidence="1">Cell membrane</location>
        <topology evidence="1">Multi-pass membrane protein</topology>
    </subcellularLocation>
</comment>
<dbReference type="Gene3D" id="3.30.1360.60">
    <property type="entry name" value="Glucose permease domain IIB"/>
    <property type="match status" value="1"/>
</dbReference>
<feature type="transmembrane region" description="Helical" evidence="12">
    <location>
        <begin position="114"/>
        <end position="135"/>
    </location>
</feature>
<dbReference type="Pfam" id="PF00367">
    <property type="entry name" value="PTS_EIIB"/>
    <property type="match status" value="1"/>
</dbReference>
<evidence type="ECO:0000256" key="9">
    <source>
        <dbReference type="ARBA" id="ARBA00022989"/>
    </source>
</evidence>
<keyword evidence="6" id="KW-0598">Phosphotransferase system</keyword>
<reference evidence="15 16" key="1">
    <citation type="submission" date="2017-03" db="EMBL/GenBank/DDBJ databases">
        <title>Genome sequence of Lactobacillus kimchii KACC 12383.</title>
        <authorList>
            <person name="Chun J."/>
        </authorList>
    </citation>
    <scope>NUCLEOTIDE SEQUENCE [LARGE SCALE GENOMIC DNA]</scope>
    <source>
        <strain evidence="15 16">KACC 12383</strain>
    </source>
</reference>
<dbReference type="InterPro" id="IPR013013">
    <property type="entry name" value="PTS_EIIC_1"/>
</dbReference>
<evidence type="ECO:0000256" key="5">
    <source>
        <dbReference type="ARBA" id="ARBA00022679"/>
    </source>
</evidence>
<dbReference type="GO" id="GO:0090589">
    <property type="term" value="F:protein-phosphocysteine-trehalose phosphotransferase system transporter activity"/>
    <property type="evidence" value="ECO:0007669"/>
    <property type="project" value="TreeGrafter"/>
</dbReference>
<evidence type="ECO:0000259" key="14">
    <source>
        <dbReference type="PROSITE" id="PS51103"/>
    </source>
</evidence>
<feature type="transmembrane region" description="Helical" evidence="12">
    <location>
        <begin position="252"/>
        <end position="277"/>
    </location>
</feature>
<dbReference type="InterPro" id="IPR018113">
    <property type="entry name" value="PTrfase_EIIB_Cys"/>
</dbReference>
<dbReference type="GO" id="GO:0008982">
    <property type="term" value="F:protein-N(PI)-phosphohistidine-sugar phosphotransferase activity"/>
    <property type="evidence" value="ECO:0007669"/>
    <property type="project" value="InterPro"/>
</dbReference>
<feature type="transmembrane region" description="Helical" evidence="12">
    <location>
        <begin position="433"/>
        <end position="454"/>
    </location>
</feature>
<dbReference type="GO" id="GO:0016301">
    <property type="term" value="F:kinase activity"/>
    <property type="evidence" value="ECO:0007669"/>
    <property type="project" value="UniProtKB-KW"/>
</dbReference>
<feature type="transmembrane region" description="Helical" evidence="12">
    <location>
        <begin position="189"/>
        <end position="208"/>
    </location>
</feature>
<feature type="transmembrane region" description="Helical" evidence="12">
    <location>
        <begin position="297"/>
        <end position="322"/>
    </location>
</feature>
<feature type="domain" description="PTS EIIB type-1" evidence="13">
    <location>
        <begin position="6"/>
        <end position="88"/>
    </location>
</feature>
<keyword evidence="4" id="KW-0762">Sugar transport</keyword>
<gene>
    <name evidence="15" type="primary">ascF</name>
    <name evidence="15" type="ORF">LKACC12383_00698</name>
</gene>
<keyword evidence="7 12" id="KW-0812">Transmembrane</keyword>
<dbReference type="InterPro" id="IPR001996">
    <property type="entry name" value="PTS_IIB_1"/>
</dbReference>
<accession>A0A210PAP0</accession>
<dbReference type="PROSITE" id="PS51103">
    <property type="entry name" value="PTS_EIIC_TYPE_1"/>
    <property type="match status" value="1"/>
</dbReference>
<dbReference type="Pfam" id="PF02378">
    <property type="entry name" value="PTS_EIIC"/>
    <property type="match status" value="1"/>
</dbReference>
<dbReference type="AlphaFoldDB" id="A0A210PAP0"/>
<proteinExistence type="predicted"/>
<dbReference type="PROSITE" id="PS51098">
    <property type="entry name" value="PTS_EIIB_TYPE_1"/>
    <property type="match status" value="1"/>
</dbReference>
<dbReference type="GO" id="GO:0015771">
    <property type="term" value="P:trehalose transport"/>
    <property type="evidence" value="ECO:0007669"/>
    <property type="project" value="TreeGrafter"/>
</dbReference>
<feature type="transmembrane region" description="Helical" evidence="12">
    <location>
        <begin position="334"/>
        <end position="355"/>
    </location>
</feature>
<evidence type="ECO:0000256" key="6">
    <source>
        <dbReference type="ARBA" id="ARBA00022683"/>
    </source>
</evidence>
<dbReference type="InterPro" id="IPR050558">
    <property type="entry name" value="PTS_Sugar-Specific_Components"/>
</dbReference>
<dbReference type="GO" id="GO:0005886">
    <property type="term" value="C:plasma membrane"/>
    <property type="evidence" value="ECO:0007669"/>
    <property type="project" value="UniProtKB-SubCell"/>
</dbReference>
<name>A0A210PAP0_9LACO</name>
<dbReference type="InterPro" id="IPR003352">
    <property type="entry name" value="PTS_EIIC"/>
</dbReference>
<evidence type="ECO:0000313" key="16">
    <source>
        <dbReference type="Proteomes" id="UP000196649"/>
    </source>
</evidence>
<comment type="caution">
    <text evidence="15">The sequence shown here is derived from an EMBL/GenBank/DDBJ whole genome shotgun (WGS) entry which is preliminary data.</text>
</comment>
<dbReference type="PANTHER" id="PTHR30175">
    <property type="entry name" value="PHOSPHOTRANSFERASE SYSTEM TRANSPORT PROTEIN"/>
    <property type="match status" value="1"/>
</dbReference>
<evidence type="ECO:0000256" key="3">
    <source>
        <dbReference type="ARBA" id="ARBA00022475"/>
    </source>
</evidence>
<dbReference type="PROSITE" id="PS01035">
    <property type="entry name" value="PTS_EIIB_TYPE_1_CYS"/>
    <property type="match status" value="1"/>
</dbReference>
<evidence type="ECO:0000256" key="10">
    <source>
        <dbReference type="ARBA" id="ARBA00023136"/>
    </source>
</evidence>
<keyword evidence="10 12" id="KW-0472">Membrane</keyword>
<keyword evidence="2" id="KW-0813">Transport</keyword>
<keyword evidence="3" id="KW-1003">Cell membrane</keyword>
<dbReference type="EMBL" id="MXAL01000003">
    <property type="protein sequence ID" value="OWF33558.1"/>
    <property type="molecule type" value="Genomic_DNA"/>
</dbReference>
<dbReference type="RefSeq" id="WP_082397584.1">
    <property type="nucleotide sequence ID" value="NZ_LNUB01000046.1"/>
</dbReference>
<dbReference type="CDD" id="cd00212">
    <property type="entry name" value="PTS_IIB_glc"/>
    <property type="match status" value="1"/>
</dbReference>
<evidence type="ECO:0000313" key="15">
    <source>
        <dbReference type="EMBL" id="OWF33558.1"/>
    </source>
</evidence>
<keyword evidence="8" id="KW-0418">Kinase</keyword>
<keyword evidence="5 15" id="KW-0808">Transferase</keyword>
<feature type="transmembrane region" description="Helical" evidence="12">
    <location>
        <begin position="220"/>
        <end position="240"/>
    </location>
</feature>
<feature type="domain" description="PTS EIIC type-1" evidence="14">
    <location>
        <begin position="116"/>
        <end position="467"/>
    </location>
</feature>
<dbReference type="InterPro" id="IPR036878">
    <property type="entry name" value="Glu_permease_IIB"/>
</dbReference>
<dbReference type="EC" id="2.7.1.191" evidence="15"/>
<evidence type="ECO:0000256" key="2">
    <source>
        <dbReference type="ARBA" id="ARBA00022448"/>
    </source>
</evidence>
<evidence type="ECO:0000256" key="12">
    <source>
        <dbReference type="SAM" id="Phobius"/>
    </source>
</evidence>
<evidence type="ECO:0000256" key="4">
    <source>
        <dbReference type="ARBA" id="ARBA00022597"/>
    </source>
</evidence>
<feature type="transmembrane region" description="Helical" evidence="12">
    <location>
        <begin position="155"/>
        <end position="177"/>
    </location>
</feature>
<keyword evidence="9 12" id="KW-1133">Transmembrane helix</keyword>
<dbReference type="FunFam" id="3.30.1360.60:FF:000001">
    <property type="entry name" value="PTS system glucose-specific IIBC component PtsG"/>
    <property type="match status" value="1"/>
</dbReference>
<sequence length="477" mass="51484">MKKDYNDLAKKIIQGVGGEDNVNSLTHCITRLRFDLKDDELAQTEELKNLEGVLTVVKSGGQYQVVIGNAVGDVYDAVLENSNIHGLVESTVSSERNDDVSTEEKSKKNIGDKLIDIISGVFMPFLGAFTGAGLLKGFLVMFTTLGWLSTKSTTYTLLYAGADGIFYFLPIFLAYCAGKKFGAKPFMSMAIASAMVYPTVVALFSNHVANVTFLGIPVQMISYTSSVLPILVTVYLQANFERLLEKFVPKILLGLVTSLFDLVIILPLAFIVIGPVTNLIANGLAFVIKQGLTTVPLLAGFVFAAAWPIMIVFGVHWGFIALEMSNLSVLGYQYILPLTVGCNFGIAGACLAIFLKSKNIKLREIAGPAFVSAIVGGVTEPAIYGVLLKHKKSFGIVCLLNGIGGALCAVFHVTRNVQMPVNILTTPAIWSVYGQMAVLAIAISFVGSFVFTYIEYKDHQTNKNLEKGKALKVAAVN</sequence>
<evidence type="ECO:0000256" key="11">
    <source>
        <dbReference type="PROSITE-ProRule" id="PRU00421"/>
    </source>
</evidence>
<protein>
    <submittedName>
        <fullName evidence="15">Protein-N(Pi)-phosphohistidine--sugar phosphotransferase</fullName>
        <ecNumber evidence="15">2.7.1.191</ecNumber>
    </submittedName>
</protein>
<feature type="active site" description="Phosphocysteine intermediate; for EIIB activity" evidence="11">
    <location>
        <position position="28"/>
    </location>
</feature>
<dbReference type="PANTHER" id="PTHR30175:SF1">
    <property type="entry name" value="PTS SYSTEM ARBUTIN-, CELLOBIOSE-, AND SALICIN-SPECIFIC EIIBC COMPONENT-RELATED"/>
    <property type="match status" value="1"/>
</dbReference>
<dbReference type="Proteomes" id="UP000196649">
    <property type="component" value="Unassembled WGS sequence"/>
</dbReference>
<evidence type="ECO:0000256" key="8">
    <source>
        <dbReference type="ARBA" id="ARBA00022777"/>
    </source>
</evidence>
<evidence type="ECO:0000256" key="1">
    <source>
        <dbReference type="ARBA" id="ARBA00004651"/>
    </source>
</evidence>
<feature type="transmembrane region" description="Helical" evidence="12">
    <location>
        <begin position="394"/>
        <end position="413"/>
    </location>
</feature>
<dbReference type="GO" id="GO:0009401">
    <property type="term" value="P:phosphoenolpyruvate-dependent sugar phosphotransferase system"/>
    <property type="evidence" value="ECO:0007669"/>
    <property type="project" value="UniProtKB-KW"/>
</dbReference>